<organism evidence="1 2">
    <name type="scientific">Dreissena polymorpha</name>
    <name type="common">Zebra mussel</name>
    <name type="synonym">Mytilus polymorpha</name>
    <dbReference type="NCBI Taxonomy" id="45954"/>
    <lineage>
        <taxon>Eukaryota</taxon>
        <taxon>Metazoa</taxon>
        <taxon>Spiralia</taxon>
        <taxon>Lophotrochozoa</taxon>
        <taxon>Mollusca</taxon>
        <taxon>Bivalvia</taxon>
        <taxon>Autobranchia</taxon>
        <taxon>Heteroconchia</taxon>
        <taxon>Euheterodonta</taxon>
        <taxon>Imparidentia</taxon>
        <taxon>Neoheterodontei</taxon>
        <taxon>Myida</taxon>
        <taxon>Dreissenoidea</taxon>
        <taxon>Dreissenidae</taxon>
        <taxon>Dreissena</taxon>
    </lineage>
</organism>
<gene>
    <name evidence="1" type="ORF">DPMN_158030</name>
</gene>
<protein>
    <submittedName>
        <fullName evidence="1">Uncharacterized protein</fullName>
    </submittedName>
</protein>
<evidence type="ECO:0000313" key="1">
    <source>
        <dbReference type="EMBL" id="KAH3780219.1"/>
    </source>
</evidence>
<proteinExistence type="predicted"/>
<name>A0A9D4EGL4_DREPO</name>
<comment type="caution">
    <text evidence="1">The sequence shown here is derived from an EMBL/GenBank/DDBJ whole genome shotgun (WGS) entry which is preliminary data.</text>
</comment>
<keyword evidence="2" id="KW-1185">Reference proteome</keyword>
<dbReference type="AlphaFoldDB" id="A0A9D4EGL4"/>
<reference evidence="1" key="1">
    <citation type="journal article" date="2019" name="bioRxiv">
        <title>The Genome of the Zebra Mussel, Dreissena polymorpha: A Resource for Invasive Species Research.</title>
        <authorList>
            <person name="McCartney M.A."/>
            <person name="Auch B."/>
            <person name="Kono T."/>
            <person name="Mallez S."/>
            <person name="Zhang Y."/>
            <person name="Obille A."/>
            <person name="Becker A."/>
            <person name="Abrahante J.E."/>
            <person name="Garbe J."/>
            <person name="Badalamenti J.P."/>
            <person name="Herman A."/>
            <person name="Mangelson H."/>
            <person name="Liachko I."/>
            <person name="Sullivan S."/>
            <person name="Sone E.D."/>
            <person name="Koren S."/>
            <person name="Silverstein K.A.T."/>
            <person name="Beckman K.B."/>
            <person name="Gohl D.M."/>
        </authorList>
    </citation>
    <scope>NUCLEOTIDE SEQUENCE</scope>
    <source>
        <strain evidence="1">Duluth1</strain>
        <tissue evidence="1">Whole animal</tissue>
    </source>
</reference>
<dbReference type="Proteomes" id="UP000828390">
    <property type="component" value="Unassembled WGS sequence"/>
</dbReference>
<sequence length="80" mass="8943">MELRYNVKGPGSYASLTAVRSKRKLIPPAVMPLTFQCCLDTHVLSATFGASVIHILVRAQLIKNGKTRKDPILSFFKFYS</sequence>
<reference evidence="1" key="2">
    <citation type="submission" date="2020-11" db="EMBL/GenBank/DDBJ databases">
        <authorList>
            <person name="McCartney M.A."/>
            <person name="Auch B."/>
            <person name="Kono T."/>
            <person name="Mallez S."/>
            <person name="Becker A."/>
            <person name="Gohl D.M."/>
            <person name="Silverstein K.A.T."/>
            <person name="Koren S."/>
            <person name="Bechman K.B."/>
            <person name="Herman A."/>
            <person name="Abrahante J.E."/>
            <person name="Garbe J."/>
        </authorList>
    </citation>
    <scope>NUCLEOTIDE SEQUENCE</scope>
    <source>
        <strain evidence="1">Duluth1</strain>
        <tissue evidence="1">Whole animal</tissue>
    </source>
</reference>
<accession>A0A9D4EGL4</accession>
<dbReference type="EMBL" id="JAIWYP010000008">
    <property type="protein sequence ID" value="KAH3780219.1"/>
    <property type="molecule type" value="Genomic_DNA"/>
</dbReference>
<evidence type="ECO:0000313" key="2">
    <source>
        <dbReference type="Proteomes" id="UP000828390"/>
    </source>
</evidence>